<feature type="compositionally biased region" description="Polar residues" evidence="3">
    <location>
        <begin position="109"/>
        <end position="131"/>
    </location>
</feature>
<dbReference type="PROSITE" id="PS50238">
    <property type="entry name" value="RHOGAP"/>
    <property type="match status" value="1"/>
</dbReference>
<dbReference type="SUPFAM" id="SSF48350">
    <property type="entry name" value="GTPase activation domain, GAP"/>
    <property type="match status" value="1"/>
</dbReference>
<feature type="compositionally biased region" description="Basic and acidic residues" evidence="3">
    <location>
        <begin position="180"/>
        <end position="190"/>
    </location>
</feature>
<feature type="domain" description="Rho-GAP" evidence="4">
    <location>
        <begin position="376"/>
        <end position="575"/>
    </location>
</feature>
<sequence length="728" mass="82506">MCLRSSERIRGKQLAVGRQLPFPAWTRGPSAGGGKRTRMPWGRSASQPRQPLHGKGRARPKPRVLWIVQADRWVMGGRQEFGYKMAPSRLFRIYPRIKRTRLQKRPTGFTLNLRSRSTPYLSATRDPSPTEMNVEPWASPQDQSTTEQTSPHEHPDKLCLDSFWNEVERIRQGSSDSEPDSGRRDSRQSEEGEQEEQWLQEAGLSPLISEDSEDVDRVVLLGTNRHPRDVRDIFTSPIAQTPLLESQDSDQQPLQNSMESVMKTAVSLDPQGGLLKEEIFITDVAYCEQAVILLKQAKLPQNSGRRKKDDGTLPRVVSPQCRLGMTRIQDLSQQDMKKVRQLALIDMTALCDLLELDVKRHKTCKRKIPESALFGVPLATLVENDQKVKASTSVPLILQALLSFLEKRGLDSEGILRVPGSQTRIKALQQKLESTFYTGGFVWDEVSPNDAAALLKKFIRELPSPLLTAEHLNAFSAVRDIVELRQKLHMLNLLVLLLPEMNRNTLKVLLEFLSKVVSRERRNRMNLWAVSTIMAPNLFLHKALPSRLTEGVERGQAERAADIMRLLIRYQDLLWTIPNFLMSQVRKLNENSSRRYQFYDKRIKNLLKKIHTDSRDKPDKNSSEPCRTVKVQVGGVLSSSMEVRLNINSRAADLLAQVHQEMLCVSDNGKEPLRRNGSAVFPDCAIYEVGGNIGEHCLDPGTHLLDLYNCNPGGEWVIRLKPPTSRGL</sequence>
<dbReference type="Pfam" id="PF25442">
    <property type="entry name" value="Ubiquitin_RHG40_C"/>
    <property type="match status" value="1"/>
</dbReference>
<dbReference type="InterPro" id="IPR000198">
    <property type="entry name" value="RhoGAP_dom"/>
</dbReference>
<dbReference type="Gene3D" id="1.10.555.10">
    <property type="entry name" value="Rho GTPase activation protein"/>
    <property type="match status" value="1"/>
</dbReference>
<evidence type="ECO:0000313" key="5">
    <source>
        <dbReference type="EMBL" id="KAJ8358911.1"/>
    </source>
</evidence>
<dbReference type="OrthoDB" id="27680at2759"/>
<dbReference type="EMBL" id="JAINUF010000005">
    <property type="protein sequence ID" value="KAJ8358911.1"/>
    <property type="molecule type" value="Genomic_DNA"/>
</dbReference>
<dbReference type="GO" id="GO:0051056">
    <property type="term" value="P:regulation of small GTPase mediated signal transduction"/>
    <property type="evidence" value="ECO:0007669"/>
    <property type="project" value="TreeGrafter"/>
</dbReference>
<accession>A0A9Q1FHD3</accession>
<dbReference type="GO" id="GO:0007165">
    <property type="term" value="P:signal transduction"/>
    <property type="evidence" value="ECO:0007669"/>
    <property type="project" value="InterPro"/>
</dbReference>
<comment type="function">
    <text evidence="2">GTPase activator for the Rho-type GTPases by converting them to an inactive GDP-bound state.</text>
</comment>
<dbReference type="InterPro" id="IPR008936">
    <property type="entry name" value="Rho_GTPase_activation_prot"/>
</dbReference>
<dbReference type="GO" id="GO:0005096">
    <property type="term" value="F:GTPase activator activity"/>
    <property type="evidence" value="ECO:0007669"/>
    <property type="project" value="UniProtKB-KW"/>
</dbReference>
<dbReference type="FunFam" id="1.10.555.10:FF:000018">
    <property type="entry name" value="Rho GTPase activating protein 28"/>
    <property type="match status" value="1"/>
</dbReference>
<evidence type="ECO:0000256" key="1">
    <source>
        <dbReference type="ARBA" id="ARBA00022468"/>
    </source>
</evidence>
<comment type="caution">
    <text evidence="5">The sequence shown here is derived from an EMBL/GenBank/DDBJ whole genome shotgun (WGS) entry which is preliminary data.</text>
</comment>
<proteinExistence type="predicted"/>
<organism evidence="5 6">
    <name type="scientific">Synaphobranchus kaupii</name>
    <name type="common">Kaup's arrowtooth eel</name>
    <dbReference type="NCBI Taxonomy" id="118154"/>
    <lineage>
        <taxon>Eukaryota</taxon>
        <taxon>Metazoa</taxon>
        <taxon>Chordata</taxon>
        <taxon>Craniata</taxon>
        <taxon>Vertebrata</taxon>
        <taxon>Euteleostomi</taxon>
        <taxon>Actinopterygii</taxon>
        <taxon>Neopterygii</taxon>
        <taxon>Teleostei</taxon>
        <taxon>Anguilliformes</taxon>
        <taxon>Synaphobranchidae</taxon>
        <taxon>Synaphobranchus</taxon>
    </lineage>
</organism>
<feature type="region of interest" description="Disordered" evidence="3">
    <location>
        <begin position="105"/>
        <end position="157"/>
    </location>
</feature>
<dbReference type="AlphaFoldDB" id="A0A9Q1FHD3"/>
<dbReference type="Pfam" id="PF00620">
    <property type="entry name" value="RhoGAP"/>
    <property type="match status" value="1"/>
</dbReference>
<dbReference type="GO" id="GO:0030833">
    <property type="term" value="P:regulation of actin filament polymerization"/>
    <property type="evidence" value="ECO:0007669"/>
    <property type="project" value="TreeGrafter"/>
</dbReference>
<dbReference type="PANTHER" id="PTHR14963:SF4">
    <property type="entry name" value="RHO GTPASE-ACTIVATING PROTEIN 40"/>
    <property type="match status" value="1"/>
</dbReference>
<feature type="region of interest" description="Disordered" evidence="3">
    <location>
        <begin position="171"/>
        <end position="198"/>
    </location>
</feature>
<dbReference type="PANTHER" id="PTHR14963">
    <property type="entry name" value="RHO GTPASE ACTIVATING PROTEIN 18,19-RELATED"/>
    <property type="match status" value="1"/>
</dbReference>
<dbReference type="GO" id="GO:0005737">
    <property type="term" value="C:cytoplasm"/>
    <property type="evidence" value="ECO:0007669"/>
    <property type="project" value="TreeGrafter"/>
</dbReference>
<protein>
    <recommendedName>
        <fullName evidence="4">Rho-GAP domain-containing protein</fullName>
    </recommendedName>
</protein>
<evidence type="ECO:0000256" key="2">
    <source>
        <dbReference type="ARBA" id="ARBA00055252"/>
    </source>
</evidence>
<name>A0A9Q1FHD3_SYNKA</name>
<feature type="compositionally biased region" description="Polar residues" evidence="3">
    <location>
        <begin position="140"/>
        <end position="149"/>
    </location>
</feature>
<evidence type="ECO:0000259" key="4">
    <source>
        <dbReference type="PROSITE" id="PS50238"/>
    </source>
</evidence>
<keyword evidence="1" id="KW-0343">GTPase activation</keyword>
<dbReference type="InterPro" id="IPR057323">
    <property type="entry name" value="RHG40/28/18_ubiquitin"/>
</dbReference>
<dbReference type="Proteomes" id="UP001152622">
    <property type="component" value="Chromosome 5"/>
</dbReference>
<keyword evidence="6" id="KW-1185">Reference proteome</keyword>
<evidence type="ECO:0000313" key="6">
    <source>
        <dbReference type="Proteomes" id="UP001152622"/>
    </source>
</evidence>
<dbReference type="SMART" id="SM00324">
    <property type="entry name" value="RhoGAP"/>
    <property type="match status" value="1"/>
</dbReference>
<reference evidence="5" key="1">
    <citation type="journal article" date="2023" name="Science">
        <title>Genome structures resolve the early diversification of teleost fishes.</title>
        <authorList>
            <person name="Parey E."/>
            <person name="Louis A."/>
            <person name="Montfort J."/>
            <person name="Bouchez O."/>
            <person name="Roques C."/>
            <person name="Iampietro C."/>
            <person name="Lluch J."/>
            <person name="Castinel A."/>
            <person name="Donnadieu C."/>
            <person name="Desvignes T."/>
            <person name="Floi Bucao C."/>
            <person name="Jouanno E."/>
            <person name="Wen M."/>
            <person name="Mejri S."/>
            <person name="Dirks R."/>
            <person name="Jansen H."/>
            <person name="Henkel C."/>
            <person name="Chen W.J."/>
            <person name="Zahm M."/>
            <person name="Cabau C."/>
            <person name="Klopp C."/>
            <person name="Thompson A.W."/>
            <person name="Robinson-Rechavi M."/>
            <person name="Braasch I."/>
            <person name="Lecointre G."/>
            <person name="Bobe J."/>
            <person name="Postlethwait J.H."/>
            <person name="Berthelot C."/>
            <person name="Roest Crollius H."/>
            <person name="Guiguen Y."/>
        </authorList>
    </citation>
    <scope>NUCLEOTIDE SEQUENCE</scope>
    <source>
        <strain evidence="5">WJC10195</strain>
    </source>
</reference>
<feature type="region of interest" description="Disordered" evidence="3">
    <location>
        <begin position="22"/>
        <end position="60"/>
    </location>
</feature>
<evidence type="ECO:0000256" key="3">
    <source>
        <dbReference type="SAM" id="MobiDB-lite"/>
    </source>
</evidence>
<gene>
    <name evidence="5" type="ORF">SKAU_G00154360</name>
</gene>